<comment type="caution">
    <text evidence="3">The sequence shown here is derived from an EMBL/GenBank/DDBJ whole genome shotgun (WGS) entry which is preliminary data.</text>
</comment>
<evidence type="ECO:0000256" key="1">
    <source>
        <dbReference type="PROSITE-ProRule" id="PRU00464"/>
    </source>
</evidence>
<dbReference type="PROSITE" id="PS51084">
    <property type="entry name" value="HIT_2"/>
    <property type="match status" value="1"/>
</dbReference>
<dbReference type="PRINTS" id="PR00332">
    <property type="entry name" value="HISTRIAD"/>
</dbReference>
<dbReference type="InterPro" id="IPR011146">
    <property type="entry name" value="HIT-like"/>
</dbReference>
<dbReference type="Proteomes" id="UP001161065">
    <property type="component" value="Unassembled WGS sequence"/>
</dbReference>
<feature type="domain" description="HIT" evidence="2">
    <location>
        <begin position="6"/>
        <end position="110"/>
    </location>
</feature>
<dbReference type="Pfam" id="PF01230">
    <property type="entry name" value="HIT"/>
    <property type="match status" value="1"/>
</dbReference>
<evidence type="ECO:0000259" key="2">
    <source>
        <dbReference type="PROSITE" id="PS51084"/>
    </source>
</evidence>
<evidence type="ECO:0000313" key="4">
    <source>
        <dbReference type="Proteomes" id="UP001161065"/>
    </source>
</evidence>
<dbReference type="RefSeq" id="WP_080944412.1">
    <property type="nucleotide sequence ID" value="NZ_JAOCEK010000010.1"/>
</dbReference>
<dbReference type="Gene3D" id="3.30.428.10">
    <property type="entry name" value="HIT-like"/>
    <property type="match status" value="1"/>
</dbReference>
<name>A0AA42TVC4_9BURK</name>
<dbReference type="EMBL" id="JAOCEK010000010">
    <property type="protein sequence ID" value="MDH1335193.1"/>
    <property type="molecule type" value="Genomic_DNA"/>
</dbReference>
<protein>
    <submittedName>
        <fullName evidence="3">HIT family protein</fullName>
    </submittedName>
</protein>
<dbReference type="SUPFAM" id="SSF54197">
    <property type="entry name" value="HIT-like"/>
    <property type="match status" value="1"/>
</dbReference>
<dbReference type="PANTHER" id="PTHR46648">
    <property type="entry name" value="HIT FAMILY PROTEIN 1"/>
    <property type="match status" value="1"/>
</dbReference>
<dbReference type="InterPro" id="IPR001310">
    <property type="entry name" value="Histidine_triad_HIT"/>
</dbReference>
<comment type="caution">
    <text evidence="1">Lacks conserved residue(s) required for the propagation of feature annotation.</text>
</comment>
<evidence type="ECO:0000313" key="3">
    <source>
        <dbReference type="EMBL" id="MDH1335193.1"/>
    </source>
</evidence>
<organism evidence="3 4">
    <name type="scientific">Comamonas thiooxydans</name>
    <dbReference type="NCBI Taxonomy" id="363952"/>
    <lineage>
        <taxon>Bacteria</taxon>
        <taxon>Pseudomonadati</taxon>
        <taxon>Pseudomonadota</taxon>
        <taxon>Betaproteobacteria</taxon>
        <taxon>Burkholderiales</taxon>
        <taxon>Comamonadaceae</taxon>
        <taxon>Comamonas</taxon>
    </lineage>
</organism>
<reference evidence="3" key="1">
    <citation type="submission" date="2022-09" db="EMBL/GenBank/DDBJ databases">
        <title>Intensive care unit water sources are persistently colonized with multi-drug resistant bacteria and are the site of extensive horizontal gene transfer of antibiotic resistance genes.</title>
        <authorList>
            <person name="Diorio-Toth L."/>
        </authorList>
    </citation>
    <scope>NUCLEOTIDE SEQUENCE</scope>
    <source>
        <strain evidence="3">GD03832</strain>
    </source>
</reference>
<accession>A0AA42TVC4</accession>
<dbReference type="GO" id="GO:0003824">
    <property type="term" value="F:catalytic activity"/>
    <property type="evidence" value="ECO:0007669"/>
    <property type="project" value="InterPro"/>
</dbReference>
<dbReference type="PANTHER" id="PTHR46648:SF1">
    <property type="entry name" value="ADENOSINE 5'-MONOPHOSPHORAMIDASE HNT1"/>
    <property type="match status" value="1"/>
</dbReference>
<dbReference type="AlphaFoldDB" id="A0AA42TVC4"/>
<proteinExistence type="predicted"/>
<dbReference type="InterPro" id="IPR036265">
    <property type="entry name" value="HIT-like_sf"/>
</dbReference>
<gene>
    <name evidence="3" type="ORF">N5D63_13690</name>
</gene>
<sequence length="151" mass="16931">MVNDCIFCQIINGKSPAHILWEDENHMAFLSIFPNTPGFSVVVTKEHLPSYVVDLDDVRFANLFLAARKVCKMIDLGVDDVARTGIIAEGYGVDHAHIKLFPMHQTPKSWAQIKSNNNKVFSKYEGYISSHDGPRASDLELQLMAKKIKGI</sequence>
<dbReference type="GO" id="GO:0009117">
    <property type="term" value="P:nucleotide metabolic process"/>
    <property type="evidence" value="ECO:0007669"/>
    <property type="project" value="TreeGrafter"/>
</dbReference>